<name>A0A1R1YHE1_9FUNG</name>
<gene>
    <name evidence="2" type="ORF">AYI70_g269</name>
</gene>
<dbReference type="EMBL" id="LSSN01000036">
    <property type="protein sequence ID" value="OMJ26309.1"/>
    <property type="molecule type" value="Genomic_DNA"/>
</dbReference>
<dbReference type="AlphaFoldDB" id="A0A1R1YHE1"/>
<evidence type="ECO:0000313" key="2">
    <source>
        <dbReference type="EMBL" id="OMJ26309.1"/>
    </source>
</evidence>
<dbReference type="Proteomes" id="UP000187283">
    <property type="component" value="Unassembled WGS sequence"/>
</dbReference>
<keyword evidence="3" id="KW-1185">Reference proteome</keyword>
<accession>A0A1R1YHE1</accession>
<evidence type="ECO:0000313" key="3">
    <source>
        <dbReference type="Proteomes" id="UP000187283"/>
    </source>
</evidence>
<protein>
    <submittedName>
        <fullName evidence="2">Uncharacterized protein</fullName>
    </submittedName>
</protein>
<feature type="region of interest" description="Disordered" evidence="1">
    <location>
        <begin position="90"/>
        <end position="118"/>
    </location>
</feature>
<proteinExistence type="predicted"/>
<comment type="caution">
    <text evidence="2">The sequence shown here is derived from an EMBL/GenBank/DDBJ whole genome shotgun (WGS) entry which is preliminary data.</text>
</comment>
<organism evidence="2 3">
    <name type="scientific">Smittium culicis</name>
    <dbReference type="NCBI Taxonomy" id="133412"/>
    <lineage>
        <taxon>Eukaryota</taxon>
        <taxon>Fungi</taxon>
        <taxon>Fungi incertae sedis</taxon>
        <taxon>Zoopagomycota</taxon>
        <taxon>Kickxellomycotina</taxon>
        <taxon>Harpellomycetes</taxon>
        <taxon>Harpellales</taxon>
        <taxon>Legeriomycetaceae</taxon>
        <taxon>Smittium</taxon>
    </lineage>
</organism>
<reference evidence="2 3" key="1">
    <citation type="submission" date="2017-01" db="EMBL/GenBank/DDBJ databases">
        <authorList>
            <person name="Mah S.A."/>
            <person name="Swanson W.J."/>
            <person name="Moy G.W."/>
            <person name="Vacquier V.D."/>
        </authorList>
    </citation>
    <scope>NUCLEOTIDE SEQUENCE [LARGE SCALE GENOMIC DNA]</scope>
    <source>
        <strain evidence="2 3">GSMNP</strain>
    </source>
</reference>
<feature type="compositionally biased region" description="Basic residues" evidence="1">
    <location>
        <begin position="96"/>
        <end position="112"/>
    </location>
</feature>
<sequence>MDGVPPEQALIVGSDSERVVQENARFEQAASHVHPAITAVGQRVRILPRAVRFPHGQFHVACRVPAETGRCPAIPLRNALHRLYQLEEHRADARRNRQRLRQAAHPRPRATTRSHPADVLRHAQRPALNTAQNVHQ</sequence>
<evidence type="ECO:0000256" key="1">
    <source>
        <dbReference type="SAM" id="MobiDB-lite"/>
    </source>
</evidence>